<dbReference type="SUPFAM" id="SSF52540">
    <property type="entry name" value="P-loop containing nucleoside triphosphate hydrolases"/>
    <property type="match status" value="1"/>
</dbReference>
<comment type="similarity">
    <text evidence="1">Belongs to the ABC transporter superfamily.</text>
</comment>
<dbReference type="Proteomes" id="UP000320390">
    <property type="component" value="Chromosome"/>
</dbReference>
<dbReference type="InterPro" id="IPR027417">
    <property type="entry name" value="P-loop_NTPase"/>
</dbReference>
<dbReference type="GO" id="GO:0005524">
    <property type="term" value="F:ATP binding"/>
    <property type="evidence" value="ECO:0007669"/>
    <property type="project" value="UniProtKB-KW"/>
</dbReference>
<name>A0A518EPK1_9BACT</name>
<dbReference type="InterPro" id="IPR017871">
    <property type="entry name" value="ABC_transporter-like_CS"/>
</dbReference>
<evidence type="ECO:0000313" key="6">
    <source>
        <dbReference type="EMBL" id="QDV06006.1"/>
    </source>
</evidence>
<organism evidence="6 7">
    <name type="scientific">Saltatorellus ferox</name>
    <dbReference type="NCBI Taxonomy" id="2528018"/>
    <lineage>
        <taxon>Bacteria</taxon>
        <taxon>Pseudomonadati</taxon>
        <taxon>Planctomycetota</taxon>
        <taxon>Planctomycetia</taxon>
        <taxon>Planctomycetia incertae sedis</taxon>
        <taxon>Saltatorellus</taxon>
    </lineage>
</organism>
<keyword evidence="6" id="KW-0378">Hydrolase</keyword>
<dbReference type="Gene3D" id="3.40.50.300">
    <property type="entry name" value="P-loop containing nucleotide triphosphate hydrolases"/>
    <property type="match status" value="1"/>
</dbReference>
<sequence length="311" mass="33121">MTSALEIRGITKQFGPTKAVDSVSFSLEPGEICGFIGPNGAGKTTTMRIISTLELPDSGDVFVDGVSVLAAAREVRSRLGFMPDSYGAYGATTVTEYLDFFARAHGLRGRVRSQTLASVMDFTSLHPLAGKHIDALSKGMKQRLCLAKTLLNDPKLLILDEPAAGLDPRARVELRELVSALGDTGKAVLLSSHILTELAEVCDSVAVIEAGRLQAKGRVDEMMRATRAQAEVTCRVLSDPAAGLRAIAEMPHVLGARLQGEAIVFAFAGSDADRASLLAELVRRGVQPVDFAARVTNLEDVFLSVTKGTLQ</sequence>
<evidence type="ECO:0000256" key="1">
    <source>
        <dbReference type="ARBA" id="ARBA00005417"/>
    </source>
</evidence>
<proteinExistence type="inferred from homology"/>
<accession>A0A518EPK1</accession>
<dbReference type="AlphaFoldDB" id="A0A518EPK1"/>
<feature type="domain" description="ABC transporter" evidence="5">
    <location>
        <begin position="5"/>
        <end position="235"/>
    </location>
</feature>
<dbReference type="EMBL" id="CP036434">
    <property type="protein sequence ID" value="QDV06006.1"/>
    <property type="molecule type" value="Genomic_DNA"/>
</dbReference>
<evidence type="ECO:0000256" key="4">
    <source>
        <dbReference type="ARBA" id="ARBA00022840"/>
    </source>
</evidence>
<dbReference type="InterPro" id="IPR003439">
    <property type="entry name" value="ABC_transporter-like_ATP-bd"/>
</dbReference>
<protein>
    <submittedName>
        <fullName evidence="6">Putative ABC transporter ATP-binding protein YxlF</fullName>
        <ecNumber evidence="6">3.6.3.-</ecNumber>
    </submittedName>
</protein>
<evidence type="ECO:0000259" key="5">
    <source>
        <dbReference type="PROSITE" id="PS50893"/>
    </source>
</evidence>
<keyword evidence="2" id="KW-0813">Transport</keyword>
<keyword evidence="4 6" id="KW-0067">ATP-binding</keyword>
<evidence type="ECO:0000256" key="2">
    <source>
        <dbReference type="ARBA" id="ARBA00022448"/>
    </source>
</evidence>
<dbReference type="CDD" id="cd03230">
    <property type="entry name" value="ABC_DR_subfamily_A"/>
    <property type="match status" value="1"/>
</dbReference>
<keyword evidence="7" id="KW-1185">Reference proteome</keyword>
<dbReference type="PROSITE" id="PS00211">
    <property type="entry name" value="ABC_TRANSPORTER_1"/>
    <property type="match status" value="1"/>
</dbReference>
<dbReference type="PROSITE" id="PS50893">
    <property type="entry name" value="ABC_TRANSPORTER_2"/>
    <property type="match status" value="1"/>
</dbReference>
<dbReference type="GO" id="GO:0016887">
    <property type="term" value="F:ATP hydrolysis activity"/>
    <property type="evidence" value="ECO:0007669"/>
    <property type="project" value="InterPro"/>
</dbReference>
<evidence type="ECO:0000256" key="3">
    <source>
        <dbReference type="ARBA" id="ARBA00022741"/>
    </source>
</evidence>
<gene>
    <name evidence="6" type="primary">yxlF_1</name>
    <name evidence="6" type="ORF">Poly30_15100</name>
</gene>
<dbReference type="SMART" id="SM00382">
    <property type="entry name" value="AAA"/>
    <property type="match status" value="1"/>
</dbReference>
<keyword evidence="3" id="KW-0547">Nucleotide-binding</keyword>
<dbReference type="EC" id="3.6.3.-" evidence="6"/>
<dbReference type="Pfam" id="PF00005">
    <property type="entry name" value="ABC_tran"/>
    <property type="match status" value="1"/>
</dbReference>
<dbReference type="PANTHER" id="PTHR43335:SF3">
    <property type="entry name" value="ABC TRANSPORTER"/>
    <property type="match status" value="1"/>
</dbReference>
<dbReference type="PANTHER" id="PTHR43335">
    <property type="entry name" value="ABC TRANSPORTER, ATP-BINDING PROTEIN"/>
    <property type="match status" value="1"/>
</dbReference>
<dbReference type="RefSeq" id="WP_145195802.1">
    <property type="nucleotide sequence ID" value="NZ_CP036434.1"/>
</dbReference>
<dbReference type="OrthoDB" id="9795548at2"/>
<evidence type="ECO:0000313" key="7">
    <source>
        <dbReference type="Proteomes" id="UP000320390"/>
    </source>
</evidence>
<reference evidence="6 7" key="1">
    <citation type="submission" date="2019-02" db="EMBL/GenBank/DDBJ databases">
        <title>Deep-cultivation of Planctomycetes and their phenomic and genomic characterization uncovers novel biology.</title>
        <authorList>
            <person name="Wiegand S."/>
            <person name="Jogler M."/>
            <person name="Boedeker C."/>
            <person name="Pinto D."/>
            <person name="Vollmers J."/>
            <person name="Rivas-Marin E."/>
            <person name="Kohn T."/>
            <person name="Peeters S.H."/>
            <person name="Heuer A."/>
            <person name="Rast P."/>
            <person name="Oberbeckmann S."/>
            <person name="Bunk B."/>
            <person name="Jeske O."/>
            <person name="Meyerdierks A."/>
            <person name="Storesund J.E."/>
            <person name="Kallscheuer N."/>
            <person name="Luecker S."/>
            <person name="Lage O.M."/>
            <person name="Pohl T."/>
            <person name="Merkel B.J."/>
            <person name="Hornburger P."/>
            <person name="Mueller R.-W."/>
            <person name="Bruemmer F."/>
            <person name="Labrenz M."/>
            <person name="Spormann A.M."/>
            <person name="Op den Camp H."/>
            <person name="Overmann J."/>
            <person name="Amann R."/>
            <person name="Jetten M.S.M."/>
            <person name="Mascher T."/>
            <person name="Medema M.H."/>
            <person name="Devos D.P."/>
            <person name="Kaster A.-K."/>
            <person name="Ovreas L."/>
            <person name="Rohde M."/>
            <person name="Galperin M.Y."/>
            <person name="Jogler C."/>
        </authorList>
    </citation>
    <scope>NUCLEOTIDE SEQUENCE [LARGE SCALE GENOMIC DNA]</scope>
    <source>
        <strain evidence="6 7">Poly30</strain>
    </source>
</reference>
<dbReference type="InterPro" id="IPR003593">
    <property type="entry name" value="AAA+_ATPase"/>
</dbReference>